<dbReference type="STRING" id="983967.A0A1E4T0C1"/>
<reference evidence="7" key="1">
    <citation type="submission" date="2016-04" db="EMBL/GenBank/DDBJ databases">
        <title>Comparative genomics of biotechnologically important yeasts.</title>
        <authorList>
            <consortium name="DOE Joint Genome Institute"/>
            <person name="Riley R."/>
            <person name="Haridas S."/>
            <person name="Wolfe K.H."/>
            <person name="Lopes M.R."/>
            <person name="Hittinger C.T."/>
            <person name="Goker M."/>
            <person name="Salamov A."/>
            <person name="Wisecaver J."/>
            <person name="Long T.M."/>
            <person name="Aerts A.L."/>
            <person name="Barry K."/>
            <person name="Choi C."/>
            <person name="Clum A."/>
            <person name="Coughlan A.Y."/>
            <person name="Deshpande S."/>
            <person name="Douglass A.P."/>
            <person name="Hanson S.J."/>
            <person name="Klenk H.-P."/>
            <person name="Labutti K."/>
            <person name="Lapidus A."/>
            <person name="Lindquist E."/>
            <person name="Lipzen A."/>
            <person name="Meier-Kolthoff J.P."/>
            <person name="Ohm R.A."/>
            <person name="Otillar R.P."/>
            <person name="Pangilinan J."/>
            <person name="Peng Y."/>
            <person name="Rokas A."/>
            <person name="Rosa C.A."/>
            <person name="Scheuner C."/>
            <person name="Sibirny A.A."/>
            <person name="Slot J.C."/>
            <person name="Stielow J.B."/>
            <person name="Sun H."/>
            <person name="Kurtzman C.P."/>
            <person name="Blackwell M."/>
            <person name="Grigoriev I.V."/>
            <person name="Jeffries T.W."/>
        </authorList>
    </citation>
    <scope>NUCLEOTIDE SEQUENCE [LARGE SCALE GENOMIC DNA]</scope>
    <source>
        <strain evidence="7">NRRL YB-2248</strain>
    </source>
</reference>
<dbReference type="SUPFAM" id="SSF48371">
    <property type="entry name" value="ARM repeat"/>
    <property type="match status" value="1"/>
</dbReference>
<keyword evidence="1" id="KW-0677">Repeat</keyword>
<dbReference type="InterPro" id="IPR033133">
    <property type="entry name" value="PUM-HD"/>
</dbReference>
<dbReference type="SMART" id="SM00025">
    <property type="entry name" value="Pumilio"/>
    <property type="match status" value="5"/>
</dbReference>
<evidence type="ECO:0000259" key="5">
    <source>
        <dbReference type="PROSITE" id="PS50303"/>
    </source>
</evidence>
<keyword evidence="2" id="KW-0694">RNA-binding</keyword>
<evidence type="ECO:0008006" key="8">
    <source>
        <dbReference type="Google" id="ProtNLM"/>
    </source>
</evidence>
<dbReference type="PROSITE" id="PS50302">
    <property type="entry name" value="PUM"/>
    <property type="match status" value="1"/>
</dbReference>
<gene>
    <name evidence="6" type="ORF">CANARDRAFT_178470</name>
</gene>
<dbReference type="Pfam" id="PF00806">
    <property type="entry name" value="PUF"/>
    <property type="match status" value="1"/>
</dbReference>
<feature type="domain" description="RRM" evidence="4">
    <location>
        <begin position="195"/>
        <end position="275"/>
    </location>
</feature>
<dbReference type="PROSITE" id="PS50303">
    <property type="entry name" value="PUM_HD"/>
    <property type="match status" value="1"/>
</dbReference>
<dbReference type="InterPro" id="IPR000504">
    <property type="entry name" value="RRM_dom"/>
</dbReference>
<proteinExistence type="predicted"/>
<keyword evidence="7" id="KW-1185">Reference proteome</keyword>
<name>A0A1E4T0C1_9ASCO</name>
<dbReference type="Gene3D" id="3.30.70.330">
    <property type="match status" value="1"/>
</dbReference>
<dbReference type="GO" id="GO:0000288">
    <property type="term" value="P:nuclear-transcribed mRNA catabolic process, deadenylation-dependent decay"/>
    <property type="evidence" value="ECO:0007669"/>
    <property type="project" value="TreeGrafter"/>
</dbReference>
<evidence type="ECO:0000313" key="6">
    <source>
        <dbReference type="EMBL" id="ODV85187.1"/>
    </source>
</evidence>
<dbReference type="PANTHER" id="PTHR47093">
    <property type="entry name" value="PROTEIN JSN1-RELATED"/>
    <property type="match status" value="1"/>
</dbReference>
<dbReference type="Proteomes" id="UP000094801">
    <property type="component" value="Unassembled WGS sequence"/>
</dbReference>
<dbReference type="SUPFAM" id="SSF54928">
    <property type="entry name" value="RNA-binding domain, RBD"/>
    <property type="match status" value="1"/>
</dbReference>
<dbReference type="PANTHER" id="PTHR47093:SF1">
    <property type="entry name" value="PROTEIN JSN1-RELATED"/>
    <property type="match status" value="1"/>
</dbReference>
<dbReference type="InterPro" id="IPR001313">
    <property type="entry name" value="Pumilio_RNA-bd_rpt"/>
</dbReference>
<organism evidence="6 7">
    <name type="scientific">[Candida] arabinofermentans NRRL YB-2248</name>
    <dbReference type="NCBI Taxonomy" id="983967"/>
    <lineage>
        <taxon>Eukaryota</taxon>
        <taxon>Fungi</taxon>
        <taxon>Dikarya</taxon>
        <taxon>Ascomycota</taxon>
        <taxon>Saccharomycotina</taxon>
        <taxon>Pichiomycetes</taxon>
        <taxon>Pichiales</taxon>
        <taxon>Pichiaceae</taxon>
        <taxon>Ogataea</taxon>
        <taxon>Ogataea/Candida clade</taxon>
    </lineage>
</organism>
<evidence type="ECO:0000256" key="3">
    <source>
        <dbReference type="PROSITE-ProRule" id="PRU00317"/>
    </source>
</evidence>
<dbReference type="InterPro" id="IPR012677">
    <property type="entry name" value="Nucleotide-bd_a/b_plait_sf"/>
</dbReference>
<dbReference type="SMART" id="SM00360">
    <property type="entry name" value="RRM"/>
    <property type="match status" value="1"/>
</dbReference>
<feature type="domain" description="PUM-HD" evidence="5">
    <location>
        <begin position="344"/>
        <end position="628"/>
    </location>
</feature>
<feature type="repeat" description="Pumilio" evidence="3">
    <location>
        <begin position="401"/>
        <end position="438"/>
    </location>
</feature>
<sequence>MSISPSLDAVFEDSSEISSHQQPQSRLRSASIQSSIWSDGLSSLNPQEISSPAFLSSIGNSTAMSALFSQQQIPQLSIDLESLLSNNTSSTTNPTTPPISSSNRIRSYSANNVLFPSGDKHHLNQYLPIKEELYQPQTEDFNRPRSQTHGSLSFADPNVQSQVSDMHHPLLQDNVPESAITITSSHTNPSLGPTNTLLIINLPTDQSLTNSMNFYRMLTQFGPILSIRIITCNENGDLVAIVEFNDVESAIRCKAKMNFQELVPNLSCVVSFAKILGFNDQSQQQQQQSINSDVPIITTTDDSKDEQVNENIKLTTLSDKIDIFRPILNGVMEKDMLTKKEKLHLRLMVSKALEYTSIKETTLGKLPDPLTVRQFDTPRLRDIRKQIDANQLSKLDIEELSLAMHDELPELASDYLGNTIVQRLFEVCDIPIRDSMIKALSPFLAQMGAHKNGTWAAQKLINTIATEREKWMVSEALRPYCTQLFNDQYANYVIHGVLKFGQPWNDFIIETMISTFMEISRNRYGARAIRTCLESEYISKEALVGIAICVLTWCWELILDTNGSLLITWFLDTCQLIDDRHLILAQMLVRGQGKSDISDDTQLLSTLEPLKKILTDRTSNGSTFVYKI</sequence>
<feature type="non-terminal residue" evidence="6">
    <location>
        <position position="628"/>
    </location>
</feature>
<dbReference type="InterPro" id="IPR052645">
    <property type="entry name" value="Pumilio_domain_protein"/>
</dbReference>
<dbReference type="GO" id="GO:0003729">
    <property type="term" value="F:mRNA binding"/>
    <property type="evidence" value="ECO:0007669"/>
    <property type="project" value="UniProtKB-ARBA"/>
</dbReference>
<evidence type="ECO:0000256" key="2">
    <source>
        <dbReference type="PROSITE-ProRule" id="PRU00176"/>
    </source>
</evidence>
<evidence type="ECO:0000256" key="1">
    <source>
        <dbReference type="ARBA" id="ARBA00022737"/>
    </source>
</evidence>
<dbReference type="OrthoDB" id="2017782at2759"/>
<dbReference type="InterPro" id="IPR011989">
    <property type="entry name" value="ARM-like"/>
</dbReference>
<dbReference type="PROSITE" id="PS50102">
    <property type="entry name" value="RRM"/>
    <property type="match status" value="1"/>
</dbReference>
<dbReference type="Pfam" id="PF00076">
    <property type="entry name" value="RRM_1"/>
    <property type="match status" value="1"/>
</dbReference>
<accession>A0A1E4T0C1</accession>
<dbReference type="InterPro" id="IPR016024">
    <property type="entry name" value="ARM-type_fold"/>
</dbReference>
<protein>
    <recommendedName>
        <fullName evidence="8">PUM-HD domain-containing protein</fullName>
    </recommendedName>
</protein>
<dbReference type="AlphaFoldDB" id="A0A1E4T0C1"/>
<dbReference type="Gene3D" id="1.25.10.10">
    <property type="entry name" value="Leucine-rich Repeat Variant"/>
    <property type="match status" value="1"/>
</dbReference>
<evidence type="ECO:0000313" key="7">
    <source>
        <dbReference type="Proteomes" id="UP000094801"/>
    </source>
</evidence>
<dbReference type="EMBL" id="KV453853">
    <property type="protein sequence ID" value="ODV85187.1"/>
    <property type="molecule type" value="Genomic_DNA"/>
</dbReference>
<evidence type="ECO:0000259" key="4">
    <source>
        <dbReference type="PROSITE" id="PS50102"/>
    </source>
</evidence>
<dbReference type="InterPro" id="IPR035979">
    <property type="entry name" value="RBD_domain_sf"/>
</dbReference>